<evidence type="ECO:0000256" key="8">
    <source>
        <dbReference type="ARBA" id="ARBA00022833"/>
    </source>
</evidence>
<dbReference type="EMBL" id="HE601409">
    <property type="protein sequence ID" value="CAP21605.2"/>
    <property type="molecule type" value="Genomic_DNA"/>
</dbReference>
<evidence type="ECO:0000256" key="3">
    <source>
        <dbReference type="ARBA" id="ARBA00022670"/>
    </source>
</evidence>
<dbReference type="FunCoup" id="A8WMA1">
    <property type="interactions" value="379"/>
</dbReference>
<dbReference type="Proteomes" id="UP000008549">
    <property type="component" value="Unassembled WGS sequence"/>
</dbReference>
<dbReference type="SUPFAM" id="SSF82895">
    <property type="entry name" value="TSP-1 type 1 repeat"/>
    <property type="match status" value="11"/>
</dbReference>
<comment type="subcellular location">
    <subcellularLocation>
        <location evidence="1">Secreted</location>
    </subcellularLocation>
</comment>
<dbReference type="InterPro" id="IPR036383">
    <property type="entry name" value="TSP1_rpt_sf"/>
</dbReference>
<dbReference type="GO" id="GO:0005576">
    <property type="term" value="C:extracellular region"/>
    <property type="evidence" value="ECO:0007669"/>
    <property type="project" value="UniProtKB-SubCell"/>
</dbReference>
<reference evidence="15 16" key="2">
    <citation type="journal article" date="2011" name="PLoS Genet.">
        <title>Caenorhabditis briggsae recombinant inbred line genotypes reveal inter-strain incompatibility and the evolution of recombination.</title>
        <authorList>
            <person name="Ross J.A."/>
            <person name="Koboldt D.C."/>
            <person name="Staisch J.E."/>
            <person name="Chamberlin H.M."/>
            <person name="Gupta B.P."/>
            <person name="Miller R.D."/>
            <person name="Baird S.E."/>
            <person name="Haag E.S."/>
        </authorList>
    </citation>
    <scope>NUCLEOTIDE SEQUENCE [LARGE SCALE GENOMIC DNA]</scope>
    <source>
        <strain evidence="15 16">AF16</strain>
    </source>
</reference>
<dbReference type="PROSITE" id="PS50092">
    <property type="entry name" value="TSP1"/>
    <property type="match status" value="11"/>
</dbReference>
<dbReference type="InterPro" id="IPR002870">
    <property type="entry name" value="Peptidase_M12B_N"/>
</dbReference>
<evidence type="ECO:0000256" key="11">
    <source>
        <dbReference type="ARBA" id="ARBA00023180"/>
    </source>
</evidence>
<comment type="caution">
    <text evidence="12">Lacks conserved residue(s) required for the propagation of feature annotation.</text>
</comment>
<dbReference type="InterPro" id="IPR050439">
    <property type="entry name" value="ADAMTS_ADAMTS-like"/>
</dbReference>
<dbReference type="Pfam" id="PF01562">
    <property type="entry name" value="Pep_M12B_propep"/>
    <property type="match status" value="1"/>
</dbReference>
<dbReference type="Gene3D" id="3.40.1620.60">
    <property type="match status" value="1"/>
</dbReference>
<evidence type="ECO:0000256" key="1">
    <source>
        <dbReference type="ARBA" id="ARBA00004613"/>
    </source>
</evidence>
<feature type="binding site" evidence="12">
    <location>
        <position position="403"/>
    </location>
    <ligand>
        <name>Zn(2+)</name>
        <dbReference type="ChEBI" id="CHEBI:29105"/>
        <note>catalytic</note>
    </ligand>
</feature>
<dbReference type="CDD" id="cd04273">
    <property type="entry name" value="ZnMc_ADAMTS_like"/>
    <property type="match status" value="1"/>
</dbReference>
<keyword evidence="11" id="KW-0325">Glycoprotein</keyword>
<feature type="chain" id="PRO_5002731718" evidence="13">
    <location>
        <begin position="22"/>
        <end position="1574"/>
    </location>
</feature>
<dbReference type="Pfam" id="PF00090">
    <property type="entry name" value="TSP_1"/>
    <property type="match status" value="12"/>
</dbReference>
<keyword evidence="8 12" id="KW-0862">Zinc</keyword>
<feature type="active site" evidence="12">
    <location>
        <position position="404"/>
    </location>
</feature>
<dbReference type="Pfam" id="PF25379">
    <property type="entry name" value="Adt-1"/>
    <property type="match status" value="1"/>
</dbReference>
<evidence type="ECO:0000256" key="13">
    <source>
        <dbReference type="SAM" id="SignalP"/>
    </source>
</evidence>
<dbReference type="InterPro" id="IPR000884">
    <property type="entry name" value="TSP1_rpt"/>
</dbReference>
<dbReference type="SUPFAM" id="SSF55486">
    <property type="entry name" value="Metalloproteases ('zincins'), catalytic domain"/>
    <property type="match status" value="1"/>
</dbReference>
<dbReference type="PRINTS" id="PR01705">
    <property type="entry name" value="TSP1REPEAT"/>
</dbReference>
<evidence type="ECO:0000256" key="12">
    <source>
        <dbReference type="PROSITE-ProRule" id="PRU00276"/>
    </source>
</evidence>
<dbReference type="InterPro" id="IPR001590">
    <property type="entry name" value="Peptidase_M12B"/>
</dbReference>
<accession>A8WMA1</accession>
<evidence type="ECO:0000256" key="10">
    <source>
        <dbReference type="ARBA" id="ARBA00023157"/>
    </source>
</evidence>
<evidence type="ECO:0000256" key="7">
    <source>
        <dbReference type="ARBA" id="ARBA00022801"/>
    </source>
</evidence>
<keyword evidence="6" id="KW-0677">Repeat</keyword>
<dbReference type="FunFam" id="2.20.100.10:FF:000001">
    <property type="entry name" value="semaphorin-5A isoform X1"/>
    <property type="match status" value="2"/>
</dbReference>
<dbReference type="InterPro" id="IPR024079">
    <property type="entry name" value="MetalloPept_cat_dom_sf"/>
</dbReference>
<keyword evidence="7" id="KW-0378">Hydrolase</keyword>
<protein>
    <submittedName>
        <fullName evidence="15">Protein CBR-ADT-1</fullName>
    </submittedName>
</protein>
<keyword evidence="10 12" id="KW-1015">Disulfide bond</keyword>
<dbReference type="eggNOG" id="KOG3538">
    <property type="taxonomic scope" value="Eukaryota"/>
</dbReference>
<evidence type="ECO:0000259" key="14">
    <source>
        <dbReference type="PROSITE" id="PS50215"/>
    </source>
</evidence>
<organism evidence="15 16">
    <name type="scientific">Caenorhabditis briggsae</name>
    <dbReference type="NCBI Taxonomy" id="6238"/>
    <lineage>
        <taxon>Eukaryota</taxon>
        <taxon>Metazoa</taxon>
        <taxon>Ecdysozoa</taxon>
        <taxon>Nematoda</taxon>
        <taxon>Chromadorea</taxon>
        <taxon>Rhabditida</taxon>
        <taxon>Rhabditina</taxon>
        <taxon>Rhabditomorpha</taxon>
        <taxon>Rhabditoidea</taxon>
        <taxon>Rhabditidae</taxon>
        <taxon>Peloderinae</taxon>
        <taxon>Caenorhabditis</taxon>
    </lineage>
</organism>
<dbReference type="PANTHER" id="PTHR13723:SF315">
    <property type="entry name" value="NO LONG NERVE CORD, ISOFORM C"/>
    <property type="match status" value="1"/>
</dbReference>
<dbReference type="InParanoid" id="A8WMA1"/>
<dbReference type="Gene3D" id="2.20.100.10">
    <property type="entry name" value="Thrombospondin type-1 (TSP1) repeat"/>
    <property type="match status" value="11"/>
</dbReference>
<keyword evidence="5 13" id="KW-0732">Signal</keyword>
<dbReference type="InterPro" id="IPR057401">
    <property type="entry name" value="Adt-1/2-like_dom"/>
</dbReference>
<dbReference type="Gene3D" id="3.40.390.10">
    <property type="entry name" value="Collagenase (Catalytic Domain)"/>
    <property type="match status" value="1"/>
</dbReference>
<evidence type="ECO:0000313" key="17">
    <source>
        <dbReference type="WormBase" id="CBG00091"/>
    </source>
</evidence>
<evidence type="ECO:0000313" key="16">
    <source>
        <dbReference type="Proteomes" id="UP000008549"/>
    </source>
</evidence>
<keyword evidence="3" id="KW-0645">Protease</keyword>
<evidence type="ECO:0000256" key="4">
    <source>
        <dbReference type="ARBA" id="ARBA00022723"/>
    </source>
</evidence>
<dbReference type="GO" id="GO:0004222">
    <property type="term" value="F:metalloendopeptidase activity"/>
    <property type="evidence" value="ECO:0000318"/>
    <property type="project" value="GO_Central"/>
</dbReference>
<dbReference type="GO" id="GO:0031012">
    <property type="term" value="C:extracellular matrix"/>
    <property type="evidence" value="ECO:0000318"/>
    <property type="project" value="GO_Central"/>
</dbReference>
<proteinExistence type="predicted"/>
<feature type="domain" description="Peptidase M12B" evidence="14">
    <location>
        <begin position="248"/>
        <end position="450"/>
    </location>
</feature>
<dbReference type="MEROPS" id="M12.302"/>
<dbReference type="Pfam" id="PF01421">
    <property type="entry name" value="Reprolysin"/>
    <property type="match status" value="1"/>
</dbReference>
<dbReference type="GO" id="GO:0030198">
    <property type="term" value="P:extracellular matrix organization"/>
    <property type="evidence" value="ECO:0000318"/>
    <property type="project" value="GO_Central"/>
</dbReference>
<evidence type="ECO:0000256" key="5">
    <source>
        <dbReference type="ARBA" id="ARBA00022729"/>
    </source>
</evidence>
<dbReference type="OMA" id="GPEWRHD"/>
<evidence type="ECO:0000256" key="6">
    <source>
        <dbReference type="ARBA" id="ARBA00022737"/>
    </source>
</evidence>
<name>A8WMA1_CAEBR</name>
<dbReference type="WormBase" id="CBG00091">
    <property type="protein sequence ID" value="CBP38324"/>
    <property type="gene ID" value="WBGene00023580"/>
    <property type="gene designation" value="Cbr-adt-1"/>
</dbReference>
<dbReference type="STRING" id="6238.A8WMA1"/>
<keyword evidence="9" id="KW-0482">Metalloprotease</keyword>
<keyword evidence="2" id="KW-0964">Secreted</keyword>
<dbReference type="HOGENOM" id="CLU_004934_0_0_1"/>
<keyword evidence="16" id="KW-1185">Reference proteome</keyword>
<dbReference type="PROSITE" id="PS50215">
    <property type="entry name" value="ADAM_MEPRO"/>
    <property type="match status" value="1"/>
</dbReference>
<dbReference type="Pfam" id="PF17771">
    <property type="entry name" value="ADAMTS_CR_2"/>
    <property type="match status" value="1"/>
</dbReference>
<keyword evidence="4 12" id="KW-0479">Metal-binding</keyword>
<feature type="binding site" evidence="12">
    <location>
        <position position="413"/>
    </location>
    <ligand>
        <name>Zn(2+)</name>
        <dbReference type="ChEBI" id="CHEBI:29105"/>
        <note>catalytic</note>
    </ligand>
</feature>
<evidence type="ECO:0000313" key="15">
    <source>
        <dbReference type="EMBL" id="CAP21605.2"/>
    </source>
</evidence>
<evidence type="ECO:0000256" key="9">
    <source>
        <dbReference type="ARBA" id="ARBA00023049"/>
    </source>
</evidence>
<evidence type="ECO:0000256" key="2">
    <source>
        <dbReference type="ARBA" id="ARBA00022525"/>
    </source>
</evidence>
<dbReference type="GO" id="GO:0006508">
    <property type="term" value="P:proteolysis"/>
    <property type="evidence" value="ECO:0000318"/>
    <property type="project" value="GO_Central"/>
</dbReference>
<dbReference type="PANTHER" id="PTHR13723">
    <property type="entry name" value="ADAMTS A DISINTEGRIN AND METALLOPROTEASE WITH THROMBOSPONDIN MOTIFS PROTEASE"/>
    <property type="match status" value="1"/>
</dbReference>
<reference evidence="15 16" key="1">
    <citation type="journal article" date="2003" name="PLoS Biol.">
        <title>The genome sequence of Caenorhabditis briggsae: a platform for comparative genomics.</title>
        <authorList>
            <person name="Stein L.D."/>
            <person name="Bao Z."/>
            <person name="Blasiar D."/>
            <person name="Blumenthal T."/>
            <person name="Brent M.R."/>
            <person name="Chen N."/>
            <person name="Chinwalla A."/>
            <person name="Clarke L."/>
            <person name="Clee C."/>
            <person name="Coghlan A."/>
            <person name="Coulson A."/>
            <person name="D'Eustachio P."/>
            <person name="Fitch D.H."/>
            <person name="Fulton L.A."/>
            <person name="Fulton R.E."/>
            <person name="Griffiths-Jones S."/>
            <person name="Harris T.W."/>
            <person name="Hillier L.W."/>
            <person name="Kamath R."/>
            <person name="Kuwabara P.E."/>
            <person name="Mardis E.R."/>
            <person name="Marra M.A."/>
            <person name="Miner T.L."/>
            <person name="Minx P."/>
            <person name="Mullikin J.C."/>
            <person name="Plumb R.W."/>
            <person name="Rogers J."/>
            <person name="Schein J.E."/>
            <person name="Sohrmann M."/>
            <person name="Spieth J."/>
            <person name="Stajich J.E."/>
            <person name="Wei C."/>
            <person name="Willey D."/>
            <person name="Wilson R.K."/>
            <person name="Durbin R."/>
            <person name="Waterston R.H."/>
        </authorList>
    </citation>
    <scope>NUCLEOTIDE SEQUENCE [LARGE SCALE GENOMIC DNA]</scope>
    <source>
        <strain evidence="15 16">AF16</strain>
    </source>
</reference>
<dbReference type="InterPro" id="IPR041645">
    <property type="entry name" value="ADAMTS_CR_2"/>
</dbReference>
<feature type="disulfide bond" evidence="12">
    <location>
        <begin position="420"/>
        <end position="425"/>
    </location>
</feature>
<dbReference type="GO" id="GO:0046872">
    <property type="term" value="F:metal ion binding"/>
    <property type="evidence" value="ECO:0007669"/>
    <property type="project" value="UniProtKB-KW"/>
</dbReference>
<dbReference type="SMART" id="SM00209">
    <property type="entry name" value="TSP1"/>
    <property type="match status" value="12"/>
</dbReference>
<feature type="binding site" evidence="12">
    <location>
        <position position="407"/>
    </location>
    <ligand>
        <name>Zn(2+)</name>
        <dbReference type="ChEBI" id="CHEBI:29105"/>
        <note>catalytic</note>
    </ligand>
</feature>
<feature type="signal peptide" evidence="13">
    <location>
        <begin position="1"/>
        <end position="21"/>
    </location>
</feature>
<gene>
    <name evidence="17" type="primary">adt-1</name>
    <name evidence="15" type="synonym">Cbr-adt-1</name>
    <name evidence="17" type="ORF">CBG00091</name>
    <name evidence="15" type="ORF">CBG_00091</name>
</gene>
<sequence length="1574" mass="176243">MPPLFIVITFLFSTAFRISQSVHHHLNEEELKQVFGVSNKHEVSFSFTLMITYNVFQVPEYSLIETTRHPLKNGGLKMKFVAWNDTYHLNLRKNSRIVSPHIISVIRHGDDAVTTYDGLRDYNQCHYQGEVKSHGNMKAAISDCGALMGSLVMEDHFLVLQTLPKRVHHLQKERHLVYKRSAGLLTDTENKIREEITRLQEEQESFCDTSEQLDDPAMTIPAHLHFNYTIPTSAQLDSPFIFPNMDPITLEIGLFLDSKLFEHFEREYIQDAEQHLLEFSLALINNVHVLYQQDTLTPNLDIVIVRYEMWKTQPSSLSTGVHKNGQAQSLLDAFCRYQAHMNPGTDLTDMNHWDHGVLLTGYDIYHTTTSVAGVAPVARMCDPLFACSLVEGLHLGRSFVLAHEMGHNMGMVHDGVQNQCNKGCCLMSAVNGAGKTTWSDCSVREFNAFLLQLDESGRGNCLRDASPGLISTNHLSDTRLPGQRFTADQQCSYFWGRDYRVEIPNGKAMDDICRILWCGNSGSTISTAHPALEGSWCGHNKWCHKGHCTSWNFDLPPVPIDGQWSEWGGAEKGCPIQQCAVSGSITIQAQHRDCVNPAPNNGGRTCEGANIRGIVCGATSSNCLGFTREEFGNKICSSIKFDPHKPDQQLTGEGFEPHQCLTNWKISDSTQPCRVWCHLIGSELIRNKGQFPDGTPCGFDAYCVGGQCLALSCDNKALVEQQEDCPRLEGRSIHQWEDWSSWSECSVSCGPGGRQVRERKCSSGRKCQGVSEESRACEGVLRDCEEFGEWKDWGPCSEKCALGIQKRFRPCLTDQCASEHLQEKRPCDNVRVFFSKLLIAYAGKSQTEKDVGPTGTSGHHAPRRVVVDVDTDYESCFRKCLDFKCEGDDLEKESCNTQKCISQTWGDWLPCSVSCGIGFQIRERLCDGELCATANKQARTCNQQQCPSTFSLAVWSEWGEWTTCSATCGEGLQSRERSCRRGSCQESDAAQTRRCVNGPCDHTFLPWSEWTPCETCSSFDSRKRIAKCDGTTDNCQDKIDEETCDNACLREQHSFGPISPKRPKLITSNELRKAFGRPLLPIESITSSKWSEWGPCSVTCGSGRRVRTRDCQEENCPEQNIQHEECSLNSCLDLFIWSDWSSCSKSCGHDATQTRQKLCLFNNAECSSYAESRRCKNLPTCTSISSGNTISENSFDAPQWSEWSSWSACSCFSLTSTRRRFCQVADPTVQGFCAGSILEQIPCAPGLHTVCLYNFFQNCSPSAGGWSSWSEWSSCSKDCGDTGHQIRNRMCSEPIPSNRGAYCSGYSFDQRPCVMDNVCGEEKVNGGWTDWTSWSECTDYCRNGHRSRTRFLIYLIYIHFVPTRNLHKAVLNVLAQILSSTHVSIRPDVTVSVFLKPHRFRPTSSFYFAPPLPLAFCTTHSRNHFPFFIPFLHAFLVRDGGWSIWSDWSPCSASCGFGVQTRDRTCSSPEPRGGQLCTGLAHQTSLCDLPACDHESDGEWSAWNEWSGCMGNCGFGTRTRVRACVSPPASHGGQPCFGRSSEITECRQSESTCSSFITSSLLADGYFIETDQQQ</sequence>